<keyword evidence="2" id="KW-1185">Reference proteome</keyword>
<evidence type="ECO:0008006" key="3">
    <source>
        <dbReference type="Google" id="ProtNLM"/>
    </source>
</evidence>
<dbReference type="AlphaFoldDB" id="A0A6C0U0X9"/>
<dbReference type="KEGG" id="kim:G3T16_10365"/>
<dbReference type="SUPFAM" id="SSF53756">
    <property type="entry name" value="UDP-Glycosyltransferase/glycogen phosphorylase"/>
    <property type="match status" value="1"/>
</dbReference>
<dbReference type="Gene3D" id="3.40.50.2000">
    <property type="entry name" value="Glycogen Phosphorylase B"/>
    <property type="match status" value="1"/>
</dbReference>
<dbReference type="InterPro" id="IPR005262">
    <property type="entry name" value="MJ1255-like"/>
</dbReference>
<accession>A0A6C0U0X9</accession>
<organism evidence="1 2">
    <name type="scientific">Kineobactrum salinum</name>
    <dbReference type="NCBI Taxonomy" id="2708301"/>
    <lineage>
        <taxon>Bacteria</taxon>
        <taxon>Pseudomonadati</taxon>
        <taxon>Pseudomonadota</taxon>
        <taxon>Gammaproteobacteria</taxon>
        <taxon>Cellvibrionales</taxon>
        <taxon>Halieaceae</taxon>
        <taxon>Kineobactrum</taxon>
    </lineage>
</organism>
<dbReference type="NCBIfam" id="TIGR00661">
    <property type="entry name" value="MJ1255"/>
    <property type="match status" value="1"/>
</dbReference>
<evidence type="ECO:0000313" key="1">
    <source>
        <dbReference type="EMBL" id="QIB65760.1"/>
    </source>
</evidence>
<proteinExistence type="predicted"/>
<dbReference type="Pfam" id="PF13528">
    <property type="entry name" value="Glyco_trans_1_3"/>
    <property type="match status" value="1"/>
</dbReference>
<evidence type="ECO:0000313" key="2">
    <source>
        <dbReference type="Proteomes" id="UP000477680"/>
    </source>
</evidence>
<dbReference type="Proteomes" id="UP000477680">
    <property type="component" value="Chromosome"/>
</dbReference>
<dbReference type="RefSeq" id="WP_163495163.1">
    <property type="nucleotide sequence ID" value="NZ_CP048711.1"/>
</dbReference>
<gene>
    <name evidence="1" type="ORF">G3T16_10365</name>
</gene>
<protein>
    <recommendedName>
        <fullName evidence="3">Glycosyltransferase</fullName>
    </recommendedName>
</protein>
<name>A0A6C0U0X9_9GAMM</name>
<dbReference type="EMBL" id="CP048711">
    <property type="protein sequence ID" value="QIB65760.1"/>
    <property type="molecule type" value="Genomic_DNA"/>
</dbReference>
<reference evidence="1 2" key="1">
    <citation type="submission" date="2020-02" db="EMBL/GenBank/DDBJ databases">
        <title>Genome sequencing for Kineobactrum sp. M2.</title>
        <authorList>
            <person name="Park S.-J."/>
        </authorList>
    </citation>
    <scope>NUCLEOTIDE SEQUENCE [LARGE SCALE GENOMIC DNA]</scope>
    <source>
        <strain evidence="1 2">M2</strain>
    </source>
</reference>
<sequence>MKILYGVQATGQGHISRARAMAVALRRLDVQVSWLFSGRSRQQLFDMEPFGDFQHRRGLTFVTRGGRISYRRTLGENHLPGFLRDVRELALDGYDAIVTDFEPVTAWAGRRAGIPTIGIGHQYAFGGTTPTENGHWLARRIMHQFAPASLALGLHWHPYADNVLPPILDLPDIPRQQGDHILVYLPFEDQREVSRWLQQFPAQRFRQYSPGLACADHANVSTRPPGTAAFKRDLASSAGVICNSGFELISECLQWRKPVLTRPLRGQLEQLSNARALTQLGYATVMHELCAASLEHWLAHRPGPPALHFPDVAARLARWLADGAQQSPARLCQQLWQPRPDPAAGVGGSWRAPFQAQLASASKLSIRPG</sequence>